<dbReference type="PROSITE" id="PS50011">
    <property type="entry name" value="PROTEIN_KINASE_DOM"/>
    <property type="match status" value="1"/>
</dbReference>
<evidence type="ECO:0000313" key="3">
    <source>
        <dbReference type="EMBL" id="KAG9231903.1"/>
    </source>
</evidence>
<dbReference type="SUPFAM" id="SSF56112">
    <property type="entry name" value="Protein kinase-like (PK-like)"/>
    <property type="match status" value="1"/>
</dbReference>
<dbReference type="InterPro" id="IPR011009">
    <property type="entry name" value="Kinase-like_dom_sf"/>
</dbReference>
<feature type="compositionally biased region" description="Low complexity" evidence="1">
    <location>
        <begin position="518"/>
        <end position="535"/>
    </location>
</feature>
<proteinExistence type="predicted"/>
<accession>A0A9P7YF78</accession>
<comment type="caution">
    <text evidence="3">The sequence shown here is derived from an EMBL/GenBank/DDBJ whole genome shotgun (WGS) entry which is preliminary data.</text>
</comment>
<feature type="domain" description="Protein kinase" evidence="2">
    <location>
        <begin position="105"/>
        <end position="466"/>
    </location>
</feature>
<feature type="compositionally biased region" description="Low complexity" evidence="1">
    <location>
        <begin position="561"/>
        <end position="571"/>
    </location>
</feature>
<keyword evidence="3" id="KW-0808">Transferase</keyword>
<keyword evidence="3" id="KW-0418">Kinase</keyword>
<evidence type="ECO:0000313" key="4">
    <source>
        <dbReference type="Proteomes" id="UP000824998"/>
    </source>
</evidence>
<feature type="compositionally biased region" description="Acidic residues" evidence="1">
    <location>
        <begin position="496"/>
        <end position="510"/>
    </location>
</feature>
<gene>
    <name evidence="3" type="ORF">BJ875DRAFT_497939</name>
</gene>
<dbReference type="AlphaFoldDB" id="A0A9P7YF78"/>
<feature type="compositionally biased region" description="Basic and acidic residues" evidence="1">
    <location>
        <begin position="14"/>
        <end position="29"/>
    </location>
</feature>
<sequence length="595" mass="67610">MSNHSADAVDLDDENRREDWNNLYGHEEDGAVPAEWRPSGHQNRDYEEPQPALRSWDIPSLGPASVNVGREEPSSLPDPNFAEQFLAQDIDELKKIAGTKDTRIWTGKKLLGKGNMGVVGLWECSSRSEEETKKIPLKVAVKEPADDGDIDEEQMLKRLNTSNSPHIVRLFEPAGRKRDKHRLILEYCPLGDMQGLLKQRRTMSKRFDEITLWRLFDCLVDGLMVLTEGIEYNYNAEEKKFYAKAALLKDDAPAAAKRKFNTATRKHAAHSSKNDKFLCEGEWNTILNFDLKPDNLLLGDRNHDHTWTPMADPGVAWAWIEKRNQNPQWQFKMRQNGTPGYHTPEQVSEKWDFKDWNETGVAGQYGPNTNVWSVGWLMFEFLTLLDLRKDVNFPMQQRKAFMPTWDIADEPAEGRTYGEEMITYRNEDRYSASLIDLIWQCLYEEPAKRPSPRDLRIRVDECHEIALQAAIRSGRVGEPWEDLFPPREAAEVGEGNGDDDGEEDNNDVVEPDDHLPLASAPQAVVEAQAPAQVPVRSPAQSPARLPIQAQGQPPTPPAQPQVPAQSPPVGRRTGRVRRPPARFAPEAPAAKRRRR</sequence>
<dbReference type="Proteomes" id="UP000824998">
    <property type="component" value="Unassembled WGS sequence"/>
</dbReference>
<keyword evidence="4" id="KW-1185">Reference proteome</keyword>
<evidence type="ECO:0000256" key="1">
    <source>
        <dbReference type="SAM" id="MobiDB-lite"/>
    </source>
</evidence>
<dbReference type="SMART" id="SM00220">
    <property type="entry name" value="S_TKc"/>
    <property type="match status" value="1"/>
</dbReference>
<dbReference type="InterPro" id="IPR000719">
    <property type="entry name" value="Prot_kinase_dom"/>
</dbReference>
<dbReference type="PANTHER" id="PTHR44305">
    <property type="entry name" value="SI:DKEY-192D15.2-RELATED"/>
    <property type="match status" value="1"/>
</dbReference>
<dbReference type="Pfam" id="PF00069">
    <property type="entry name" value="Pkinase"/>
    <property type="match status" value="1"/>
</dbReference>
<feature type="region of interest" description="Disordered" evidence="1">
    <location>
        <begin position="489"/>
        <end position="595"/>
    </location>
</feature>
<dbReference type="PANTHER" id="PTHR44305:SF2">
    <property type="entry name" value="SI:DKEY-192D15.2"/>
    <property type="match status" value="1"/>
</dbReference>
<dbReference type="EMBL" id="MU251575">
    <property type="protein sequence ID" value="KAG9231903.1"/>
    <property type="molecule type" value="Genomic_DNA"/>
</dbReference>
<dbReference type="Gene3D" id="1.10.510.10">
    <property type="entry name" value="Transferase(Phosphotransferase) domain 1"/>
    <property type="match status" value="2"/>
</dbReference>
<dbReference type="GO" id="GO:0005524">
    <property type="term" value="F:ATP binding"/>
    <property type="evidence" value="ECO:0007669"/>
    <property type="project" value="InterPro"/>
</dbReference>
<reference evidence="3" key="1">
    <citation type="journal article" date="2021" name="IMA Fungus">
        <title>Genomic characterization of three marine fungi, including Emericellopsis atlantica sp. nov. with signatures of a generalist lifestyle and marine biomass degradation.</title>
        <authorList>
            <person name="Hagestad O.C."/>
            <person name="Hou L."/>
            <person name="Andersen J.H."/>
            <person name="Hansen E.H."/>
            <person name="Altermark B."/>
            <person name="Li C."/>
            <person name="Kuhnert E."/>
            <person name="Cox R.J."/>
            <person name="Crous P.W."/>
            <person name="Spatafora J.W."/>
            <person name="Lail K."/>
            <person name="Amirebrahimi M."/>
            <person name="Lipzen A."/>
            <person name="Pangilinan J."/>
            <person name="Andreopoulos W."/>
            <person name="Hayes R.D."/>
            <person name="Ng V."/>
            <person name="Grigoriev I.V."/>
            <person name="Jackson S.A."/>
            <person name="Sutton T.D.S."/>
            <person name="Dobson A.D.W."/>
            <person name="Rama T."/>
        </authorList>
    </citation>
    <scope>NUCLEOTIDE SEQUENCE</scope>
    <source>
        <strain evidence="3">TRa018bII</strain>
    </source>
</reference>
<name>A0A9P7YF78_9HELO</name>
<dbReference type="OrthoDB" id="4062651at2759"/>
<evidence type="ECO:0000259" key="2">
    <source>
        <dbReference type="PROSITE" id="PS50011"/>
    </source>
</evidence>
<dbReference type="InterPro" id="IPR053083">
    <property type="entry name" value="TF_kinase-domain_protein"/>
</dbReference>
<organism evidence="3 4">
    <name type="scientific">Amylocarpus encephaloides</name>
    <dbReference type="NCBI Taxonomy" id="45428"/>
    <lineage>
        <taxon>Eukaryota</taxon>
        <taxon>Fungi</taxon>
        <taxon>Dikarya</taxon>
        <taxon>Ascomycota</taxon>
        <taxon>Pezizomycotina</taxon>
        <taxon>Leotiomycetes</taxon>
        <taxon>Helotiales</taxon>
        <taxon>Helotiales incertae sedis</taxon>
        <taxon>Amylocarpus</taxon>
    </lineage>
</organism>
<feature type="region of interest" description="Disordered" evidence="1">
    <location>
        <begin position="1"/>
        <end position="59"/>
    </location>
</feature>
<protein>
    <submittedName>
        <fullName evidence="3">Kinase-like domain-containing protein</fullName>
    </submittedName>
</protein>
<dbReference type="GO" id="GO:0004672">
    <property type="term" value="F:protein kinase activity"/>
    <property type="evidence" value="ECO:0007669"/>
    <property type="project" value="InterPro"/>
</dbReference>